<keyword evidence="1" id="KW-0472">Membrane</keyword>
<feature type="transmembrane region" description="Helical" evidence="1">
    <location>
        <begin position="56"/>
        <end position="81"/>
    </location>
</feature>
<dbReference type="InterPro" id="IPR010380">
    <property type="entry name" value="DUF975"/>
</dbReference>
<gene>
    <name evidence="2" type="ORF">MNBD_GAMMA09-889</name>
</gene>
<proteinExistence type="predicted"/>
<name>A0A3B0X112_9ZZZZ</name>
<sequence>MSNFYQPPESDLSKESLPDGEYGSIEKAISGNYEFSIGDVLSEAWEKTSGFKGTSLLALLFYALVLIGASMAMGMLVSIILNPAIMDPSLAMIVPFLVQMGVSLIAMPVVMGMLILGMKRSVDAPVSATSVFSYFSRMLPLFATMVLVYFMVFIGMMLLVLPGIYLMVAYYMAMPLVAEKGMSPWQAMEASRKAVTHNWFSIFFLFIILSMIMFLGMITVIGWIWTIPMVTVAFGILYRNMFGLAPETLA</sequence>
<dbReference type="EMBL" id="UOFI01000018">
    <property type="protein sequence ID" value="VAW61965.1"/>
    <property type="molecule type" value="Genomic_DNA"/>
</dbReference>
<evidence type="ECO:0000256" key="1">
    <source>
        <dbReference type="SAM" id="Phobius"/>
    </source>
</evidence>
<feature type="transmembrane region" description="Helical" evidence="1">
    <location>
        <begin position="199"/>
        <end position="225"/>
    </location>
</feature>
<protein>
    <submittedName>
        <fullName evidence="2">PROBABLE PROLINE AND GLYCINE RICH TRANSMEMBRANE PROTEIN</fullName>
    </submittedName>
</protein>
<dbReference type="PANTHER" id="PTHR40076:SF1">
    <property type="entry name" value="MEMBRANE PROTEIN"/>
    <property type="match status" value="1"/>
</dbReference>
<dbReference type="AlphaFoldDB" id="A0A3B0X112"/>
<reference evidence="2" key="1">
    <citation type="submission" date="2018-06" db="EMBL/GenBank/DDBJ databases">
        <authorList>
            <person name="Zhirakovskaya E."/>
        </authorList>
    </citation>
    <scope>NUCLEOTIDE SEQUENCE</scope>
</reference>
<feature type="transmembrane region" description="Helical" evidence="1">
    <location>
        <begin position="93"/>
        <end position="116"/>
    </location>
</feature>
<keyword evidence="1 2" id="KW-0812">Transmembrane</keyword>
<organism evidence="2">
    <name type="scientific">hydrothermal vent metagenome</name>
    <dbReference type="NCBI Taxonomy" id="652676"/>
    <lineage>
        <taxon>unclassified sequences</taxon>
        <taxon>metagenomes</taxon>
        <taxon>ecological metagenomes</taxon>
    </lineage>
</organism>
<accession>A0A3B0X112</accession>
<dbReference type="PANTHER" id="PTHR40076">
    <property type="entry name" value="MEMBRANE PROTEIN-RELATED"/>
    <property type="match status" value="1"/>
</dbReference>
<keyword evidence="1" id="KW-1133">Transmembrane helix</keyword>
<evidence type="ECO:0000313" key="2">
    <source>
        <dbReference type="EMBL" id="VAW61965.1"/>
    </source>
</evidence>